<feature type="non-terminal residue" evidence="2">
    <location>
        <position position="112"/>
    </location>
</feature>
<dbReference type="Proteomes" id="UP001266305">
    <property type="component" value="Unassembled WGS sequence"/>
</dbReference>
<comment type="caution">
    <text evidence="2">The sequence shown here is derived from an EMBL/GenBank/DDBJ whole genome shotgun (WGS) entry which is preliminary data.</text>
</comment>
<evidence type="ECO:0000256" key="1">
    <source>
        <dbReference type="SAM" id="MobiDB-lite"/>
    </source>
</evidence>
<organism evidence="2 3">
    <name type="scientific">Saguinus oedipus</name>
    <name type="common">Cotton-top tamarin</name>
    <name type="synonym">Oedipomidas oedipus</name>
    <dbReference type="NCBI Taxonomy" id="9490"/>
    <lineage>
        <taxon>Eukaryota</taxon>
        <taxon>Metazoa</taxon>
        <taxon>Chordata</taxon>
        <taxon>Craniata</taxon>
        <taxon>Vertebrata</taxon>
        <taxon>Euteleostomi</taxon>
        <taxon>Mammalia</taxon>
        <taxon>Eutheria</taxon>
        <taxon>Euarchontoglires</taxon>
        <taxon>Primates</taxon>
        <taxon>Haplorrhini</taxon>
        <taxon>Platyrrhini</taxon>
        <taxon>Cebidae</taxon>
        <taxon>Callitrichinae</taxon>
        <taxon>Saguinus</taxon>
    </lineage>
</organism>
<accession>A0ABQ9W7Q8</accession>
<feature type="region of interest" description="Disordered" evidence="1">
    <location>
        <begin position="16"/>
        <end position="37"/>
    </location>
</feature>
<evidence type="ECO:0000313" key="2">
    <source>
        <dbReference type="EMBL" id="KAK2117426.1"/>
    </source>
</evidence>
<gene>
    <name evidence="2" type="ORF">P7K49_004312</name>
</gene>
<reference evidence="2 3" key="1">
    <citation type="submission" date="2023-05" db="EMBL/GenBank/DDBJ databases">
        <title>B98-5 Cell Line De Novo Hybrid Assembly: An Optical Mapping Approach.</title>
        <authorList>
            <person name="Kananen K."/>
            <person name="Auerbach J.A."/>
            <person name="Kautto E."/>
            <person name="Blachly J.S."/>
        </authorList>
    </citation>
    <scope>NUCLEOTIDE SEQUENCE [LARGE SCALE GENOMIC DNA]</scope>
    <source>
        <strain evidence="2">B95-8</strain>
        <tissue evidence="2">Cell line</tissue>
    </source>
</reference>
<protein>
    <submittedName>
        <fullName evidence="2">Uncharacterized protein</fullName>
    </submittedName>
</protein>
<evidence type="ECO:0000313" key="3">
    <source>
        <dbReference type="Proteomes" id="UP001266305"/>
    </source>
</evidence>
<proteinExistence type="predicted"/>
<name>A0ABQ9W7Q8_SAGOE</name>
<sequence>MTSRWDLNCVEHLSKKPKRYKASPTGMKTSGAPPSCHNDKIGSVGCSMTKQTNASQGLASDKKPLIVSHPEFQQIPREREIGPMGHLHPWEHLRISPRHLDVSIPVQLRGIR</sequence>
<keyword evidence="3" id="KW-1185">Reference proteome</keyword>
<dbReference type="EMBL" id="JASSZA010000002">
    <property type="protein sequence ID" value="KAK2117426.1"/>
    <property type="molecule type" value="Genomic_DNA"/>
</dbReference>